<sequence>MNLVILGANGQTGRLLTRRAVDRGLSAVAVTRRPEDFPFAHPNLRVARADVRDAPSLEDVIEGADAVVSTLGVPMSRRPIDTYSAGATNVVAAMRRAGAARLVVVSSTAVANYPGRTGAPVALRVVEPILKNTLGKSTYADQRRMEAIVSGSGLDWTVVRPSGLFDLPHVTEYVAGHRDPIGAFTSRTDLADYLLRSAVTADGDRGVVTISTVTDTPTMWQMVRREAFAGA</sequence>
<evidence type="ECO:0000313" key="2">
    <source>
        <dbReference type="EMBL" id="MDO3634756.1"/>
    </source>
</evidence>
<protein>
    <submittedName>
        <fullName evidence="2">NAD(P)H-binding protein</fullName>
    </submittedName>
</protein>
<dbReference type="InterPro" id="IPR051606">
    <property type="entry name" value="Polyketide_Oxido-like"/>
</dbReference>
<organism evidence="2 3">
    <name type="scientific">Mycolicibacterium arseniciresistens</name>
    <dbReference type="NCBI Taxonomy" id="3062257"/>
    <lineage>
        <taxon>Bacteria</taxon>
        <taxon>Bacillati</taxon>
        <taxon>Actinomycetota</taxon>
        <taxon>Actinomycetes</taxon>
        <taxon>Mycobacteriales</taxon>
        <taxon>Mycobacteriaceae</taxon>
        <taxon>Mycolicibacterium</taxon>
    </lineage>
</organism>
<accession>A0ABT8UAE3</accession>
<evidence type="ECO:0000313" key="3">
    <source>
        <dbReference type="Proteomes" id="UP001168823"/>
    </source>
</evidence>
<comment type="caution">
    <text evidence="2">The sequence shown here is derived from an EMBL/GenBank/DDBJ whole genome shotgun (WGS) entry which is preliminary data.</text>
</comment>
<proteinExistence type="predicted"/>
<dbReference type="PANTHER" id="PTHR43355:SF2">
    <property type="entry name" value="FLAVIN REDUCTASE (NADPH)"/>
    <property type="match status" value="1"/>
</dbReference>
<evidence type="ECO:0000259" key="1">
    <source>
        <dbReference type="Pfam" id="PF13460"/>
    </source>
</evidence>
<reference evidence="2" key="1">
    <citation type="submission" date="2023-07" db="EMBL/GenBank/DDBJ databases">
        <title>Mycolicibacterium sp. nov., a novel bacterial species.</title>
        <authorList>
            <person name="Cao Y."/>
        </authorList>
    </citation>
    <scope>NUCLEOTIDE SEQUENCE</scope>
    <source>
        <strain evidence="2">KC 300</strain>
    </source>
</reference>
<keyword evidence="3" id="KW-1185">Reference proteome</keyword>
<name>A0ABT8UAE3_9MYCO</name>
<feature type="domain" description="NAD(P)-binding" evidence="1">
    <location>
        <begin position="7"/>
        <end position="197"/>
    </location>
</feature>
<dbReference type="Pfam" id="PF13460">
    <property type="entry name" value="NAD_binding_10"/>
    <property type="match status" value="1"/>
</dbReference>
<dbReference type="EMBL" id="JAUMSQ010000011">
    <property type="protein sequence ID" value="MDO3634756.1"/>
    <property type="molecule type" value="Genomic_DNA"/>
</dbReference>
<dbReference type="InterPro" id="IPR016040">
    <property type="entry name" value="NAD(P)-bd_dom"/>
</dbReference>
<dbReference type="Gene3D" id="3.40.50.720">
    <property type="entry name" value="NAD(P)-binding Rossmann-like Domain"/>
    <property type="match status" value="1"/>
</dbReference>
<dbReference type="RefSeq" id="WP_302912843.1">
    <property type="nucleotide sequence ID" value="NZ_JAUMSQ010000011.1"/>
</dbReference>
<dbReference type="Proteomes" id="UP001168823">
    <property type="component" value="Unassembled WGS sequence"/>
</dbReference>
<dbReference type="PANTHER" id="PTHR43355">
    <property type="entry name" value="FLAVIN REDUCTASE (NADPH)"/>
    <property type="match status" value="1"/>
</dbReference>
<dbReference type="SUPFAM" id="SSF51735">
    <property type="entry name" value="NAD(P)-binding Rossmann-fold domains"/>
    <property type="match status" value="1"/>
</dbReference>
<dbReference type="InterPro" id="IPR036291">
    <property type="entry name" value="NAD(P)-bd_dom_sf"/>
</dbReference>
<gene>
    <name evidence="2" type="ORF">Q2100_03250</name>
</gene>